<dbReference type="AlphaFoldDB" id="V6ASD9"/>
<evidence type="ECO:0000313" key="7">
    <source>
        <dbReference type="EMBL" id="CDI05562.1"/>
    </source>
</evidence>
<sequence length="88" mass="9834">MITAQNLVNHELIGLQTQIANSTNNSIVGMSGQIIDETKSMLTLQTQSGVKMIQKQHNTWKFTLNSQDIIIDGNLISKRPEDRIKVKA</sequence>
<gene>
    <name evidence="7" type="primary">rnp</name>
    <name evidence="6" type="synonym">rnp1</name>
    <name evidence="7" type="ORF">NITUZ_30254</name>
</gene>
<evidence type="ECO:0000256" key="4">
    <source>
        <dbReference type="ARBA" id="ARBA00022759"/>
    </source>
</evidence>
<organism evidence="7 8">
    <name type="scientific">Candidatus Nitrosotenuis uzonensis</name>
    <dbReference type="NCBI Taxonomy" id="1407055"/>
    <lineage>
        <taxon>Archaea</taxon>
        <taxon>Nitrososphaerota</taxon>
        <taxon>Candidatus Nitrosotenuis</taxon>
    </lineage>
</organism>
<reference evidence="7 8" key="1">
    <citation type="journal article" date="2013" name="PLoS ONE">
        <title>Enrichment and Genome Sequence of the Group I.1a Ammonia-Oxidizing Archaeon ?Ca. Nitrosotenuis uzonensis? Representing a Clade Globally.</title>
        <authorList>
            <person name="Lebedeva E.V."/>
            <person name="Hatzenpichler R."/>
            <person name="Pelletier E."/>
            <person name="Schuster N."/>
            <person name="Hauzmayer S."/>
            <person name="Bulaev A."/>
            <person name="Grigor'eva N.V."/>
            <person name="Galushko A."/>
            <person name="Schmid M."/>
            <person name="Palatinszky M."/>
            <person name="Le Paslier D."/>
            <person name="Daims H."/>
            <person name="Wagner M."/>
        </authorList>
    </citation>
    <scope>NUCLEOTIDE SEQUENCE [LARGE SCALE GENOMIC DNA]</scope>
    <source>
        <strain evidence="7 8">N4</strain>
    </source>
</reference>
<dbReference type="STRING" id="1407055.NITUZ_30254"/>
<dbReference type="OrthoDB" id="39019at2157"/>
<dbReference type="EMBL" id="CBTY010000008">
    <property type="protein sequence ID" value="CDI05562.1"/>
    <property type="molecule type" value="Genomic_DNA"/>
</dbReference>
<evidence type="ECO:0000256" key="6">
    <source>
        <dbReference type="HAMAP-Rule" id="MF_00754"/>
    </source>
</evidence>
<name>V6ASD9_9ARCH</name>
<dbReference type="GO" id="GO:0003723">
    <property type="term" value="F:RNA binding"/>
    <property type="evidence" value="ECO:0007669"/>
    <property type="project" value="InterPro"/>
</dbReference>
<dbReference type="GO" id="GO:0005737">
    <property type="term" value="C:cytoplasm"/>
    <property type="evidence" value="ECO:0007669"/>
    <property type="project" value="UniProtKB-SubCell"/>
</dbReference>
<keyword evidence="2 6" id="KW-0819">tRNA processing</keyword>
<comment type="function">
    <text evidence="6">Part of ribonuclease P, a protein complex that generates mature tRNA molecules by cleaving their 5'-ends.</text>
</comment>
<dbReference type="InterPro" id="IPR023538">
    <property type="entry name" value="RNP1"/>
</dbReference>
<dbReference type="Proteomes" id="UP000018159">
    <property type="component" value="Unassembled WGS sequence"/>
</dbReference>
<comment type="subcellular location">
    <subcellularLocation>
        <location evidence="6">Cytoplasm</location>
    </subcellularLocation>
</comment>
<keyword evidence="1 6" id="KW-0963">Cytoplasm</keyword>
<keyword evidence="4 6" id="KW-0255">Endonuclease</keyword>
<evidence type="ECO:0000256" key="3">
    <source>
        <dbReference type="ARBA" id="ARBA00022722"/>
    </source>
</evidence>
<evidence type="ECO:0000256" key="1">
    <source>
        <dbReference type="ARBA" id="ARBA00022490"/>
    </source>
</evidence>
<comment type="caution">
    <text evidence="7">The sequence shown here is derived from an EMBL/GenBank/DDBJ whole genome shotgun (WGS) entry which is preliminary data.</text>
</comment>
<dbReference type="GO" id="GO:0030677">
    <property type="term" value="C:ribonuclease P complex"/>
    <property type="evidence" value="ECO:0007669"/>
    <property type="project" value="UniProtKB-UniRule"/>
</dbReference>
<dbReference type="InterPro" id="IPR036980">
    <property type="entry name" value="RNase_P/MRP_Rpp29_sf"/>
</dbReference>
<keyword evidence="5 6" id="KW-0378">Hydrolase</keyword>
<protein>
    <recommendedName>
        <fullName evidence="6">Ribonuclease P protein component 1</fullName>
        <shortName evidence="6">RNase P component 1</shortName>
        <ecNumber evidence="6">3.1.26.5</ecNumber>
    </recommendedName>
    <alternativeName>
        <fullName evidence="6">Rpp29</fullName>
    </alternativeName>
</protein>
<evidence type="ECO:0000256" key="2">
    <source>
        <dbReference type="ARBA" id="ARBA00022694"/>
    </source>
</evidence>
<keyword evidence="3 6" id="KW-0540">Nuclease</keyword>
<dbReference type="RefSeq" id="WP_048195442.1">
    <property type="nucleotide sequence ID" value="NZ_CBTY010000008.1"/>
</dbReference>
<evidence type="ECO:0000256" key="5">
    <source>
        <dbReference type="ARBA" id="ARBA00022801"/>
    </source>
</evidence>
<dbReference type="InterPro" id="IPR023534">
    <property type="entry name" value="Rof/RNase_P-like"/>
</dbReference>
<accession>V6ASD9</accession>
<dbReference type="SMART" id="SM00538">
    <property type="entry name" value="POP4"/>
    <property type="match status" value="1"/>
</dbReference>
<dbReference type="GO" id="GO:0004526">
    <property type="term" value="F:ribonuclease P activity"/>
    <property type="evidence" value="ECO:0007669"/>
    <property type="project" value="UniProtKB-UniRule"/>
</dbReference>
<comment type="subunit">
    <text evidence="6">Consists of a catalytic RNA component and at least 4-5 protein subunits.</text>
</comment>
<dbReference type="GO" id="GO:0001682">
    <property type="term" value="P:tRNA 5'-leader removal"/>
    <property type="evidence" value="ECO:0007669"/>
    <property type="project" value="UniProtKB-UniRule"/>
</dbReference>
<dbReference type="HAMAP" id="MF_00754">
    <property type="entry name" value="RNase_P_1"/>
    <property type="match status" value="1"/>
</dbReference>
<dbReference type="EC" id="3.1.26.5" evidence="6"/>
<dbReference type="InterPro" id="IPR002730">
    <property type="entry name" value="Rpp29/RNP1"/>
</dbReference>
<comment type="similarity">
    <text evidence="6">Belongs to the eukaryotic/archaeal RNase P protein component 1 family.</text>
</comment>
<keyword evidence="8" id="KW-1185">Reference proteome</keyword>
<dbReference type="Gene3D" id="2.30.30.210">
    <property type="entry name" value="Ribonuclease P/MRP, subunit p29"/>
    <property type="match status" value="1"/>
</dbReference>
<dbReference type="SUPFAM" id="SSF101744">
    <property type="entry name" value="Rof/RNase P subunit-like"/>
    <property type="match status" value="1"/>
</dbReference>
<comment type="catalytic activity">
    <reaction evidence="6">
        <text>Endonucleolytic cleavage of RNA, removing 5'-extranucleotides from tRNA precursor.</text>
        <dbReference type="EC" id="3.1.26.5"/>
    </reaction>
</comment>
<proteinExistence type="inferred from homology"/>
<dbReference type="Pfam" id="PF01868">
    <property type="entry name" value="RNase_P-MRP_p29"/>
    <property type="match status" value="1"/>
</dbReference>
<evidence type="ECO:0000313" key="8">
    <source>
        <dbReference type="Proteomes" id="UP000018159"/>
    </source>
</evidence>